<organism evidence="2 3">
    <name type="scientific">Oryza meyeriana var. granulata</name>
    <dbReference type="NCBI Taxonomy" id="110450"/>
    <lineage>
        <taxon>Eukaryota</taxon>
        <taxon>Viridiplantae</taxon>
        <taxon>Streptophyta</taxon>
        <taxon>Embryophyta</taxon>
        <taxon>Tracheophyta</taxon>
        <taxon>Spermatophyta</taxon>
        <taxon>Magnoliopsida</taxon>
        <taxon>Liliopsida</taxon>
        <taxon>Poales</taxon>
        <taxon>Poaceae</taxon>
        <taxon>BOP clade</taxon>
        <taxon>Oryzoideae</taxon>
        <taxon>Oryzeae</taxon>
        <taxon>Oryzinae</taxon>
        <taxon>Oryza</taxon>
        <taxon>Oryza meyeriana</taxon>
    </lineage>
</organism>
<feature type="compositionally biased region" description="Gly residues" evidence="1">
    <location>
        <begin position="1"/>
        <end position="13"/>
    </location>
</feature>
<sequence length="85" mass="8563">MVNGGGLRGGSTVGRGRDGRGVSATGRGRDGSATGRGHDGGAVRDPTAARSSQAARRPDNRPQQPGGKTTRCALHSRPQQADSGN</sequence>
<dbReference type="Proteomes" id="UP000479710">
    <property type="component" value="Unassembled WGS sequence"/>
</dbReference>
<keyword evidence="3" id="KW-1185">Reference proteome</keyword>
<evidence type="ECO:0000313" key="2">
    <source>
        <dbReference type="EMBL" id="KAF0928940.1"/>
    </source>
</evidence>
<dbReference type="EMBL" id="SPHZ02000002">
    <property type="protein sequence ID" value="KAF0928940.1"/>
    <property type="molecule type" value="Genomic_DNA"/>
</dbReference>
<evidence type="ECO:0000256" key="1">
    <source>
        <dbReference type="SAM" id="MobiDB-lite"/>
    </source>
</evidence>
<proteinExistence type="predicted"/>
<dbReference type="AlphaFoldDB" id="A0A6G1EWB9"/>
<feature type="region of interest" description="Disordered" evidence="1">
    <location>
        <begin position="1"/>
        <end position="85"/>
    </location>
</feature>
<reference evidence="2 3" key="1">
    <citation type="submission" date="2019-11" db="EMBL/GenBank/DDBJ databases">
        <title>Whole genome sequence of Oryza granulata.</title>
        <authorList>
            <person name="Li W."/>
        </authorList>
    </citation>
    <scope>NUCLEOTIDE SEQUENCE [LARGE SCALE GENOMIC DNA]</scope>
    <source>
        <strain evidence="3">cv. Menghai</strain>
        <tissue evidence="2">Leaf</tissue>
    </source>
</reference>
<gene>
    <name evidence="2" type="ORF">E2562_011035</name>
</gene>
<protein>
    <submittedName>
        <fullName evidence="2">Uncharacterized protein</fullName>
    </submittedName>
</protein>
<evidence type="ECO:0000313" key="3">
    <source>
        <dbReference type="Proteomes" id="UP000479710"/>
    </source>
</evidence>
<accession>A0A6G1EWB9</accession>
<name>A0A6G1EWB9_9ORYZ</name>
<comment type="caution">
    <text evidence="2">The sequence shown here is derived from an EMBL/GenBank/DDBJ whole genome shotgun (WGS) entry which is preliminary data.</text>
</comment>